<evidence type="ECO:0008006" key="3">
    <source>
        <dbReference type="Google" id="ProtNLM"/>
    </source>
</evidence>
<accession>A0ABS4TTV1</accession>
<dbReference type="Proteomes" id="UP001519332">
    <property type="component" value="Unassembled WGS sequence"/>
</dbReference>
<name>A0ABS4TTV1_9PSEU</name>
<dbReference type="EMBL" id="JAGINW010000001">
    <property type="protein sequence ID" value="MBP2327831.1"/>
    <property type="molecule type" value="Genomic_DNA"/>
</dbReference>
<dbReference type="RefSeq" id="WP_209644920.1">
    <property type="nucleotide sequence ID" value="NZ_JAGINW010000001.1"/>
</dbReference>
<sequence>MTHSRTTIKAATGIVAALVVVALVLLLVPTTKKSELPDDGQADLSADVQRFALGMSTESGYTQPTPAQRAAIGDGVRRVLDGRPREAEDVLAPVGYTIRRLADTATQRAFYEISDRAAVTRGWGRILVDIDPKVHLGIEIPHPKADLDSESLGTGLFRKVPGSVLVVAGAHRRSGEQADMAHTTDSVFQTVHELLIQRKLPVVQLHGYQNESAPDSDVVVSAGPELHSAYVDRIAQRLESAGLSVCRPWVTGCPGLEGTTNVQARFAVARGGDFVHVEVSRDIRDTPESRDRVVSALARQAVGQ</sequence>
<reference evidence="1 2" key="1">
    <citation type="submission" date="2021-03" db="EMBL/GenBank/DDBJ databases">
        <title>Sequencing the genomes of 1000 actinobacteria strains.</title>
        <authorList>
            <person name="Klenk H.-P."/>
        </authorList>
    </citation>
    <scope>NUCLEOTIDE SEQUENCE [LARGE SCALE GENOMIC DNA]</scope>
    <source>
        <strain evidence="1 2">DSM 46670</strain>
    </source>
</reference>
<organism evidence="1 2">
    <name type="scientific">Kibdelosporangium banguiense</name>
    <dbReference type="NCBI Taxonomy" id="1365924"/>
    <lineage>
        <taxon>Bacteria</taxon>
        <taxon>Bacillati</taxon>
        <taxon>Actinomycetota</taxon>
        <taxon>Actinomycetes</taxon>
        <taxon>Pseudonocardiales</taxon>
        <taxon>Pseudonocardiaceae</taxon>
        <taxon>Kibdelosporangium</taxon>
    </lineage>
</organism>
<evidence type="ECO:0000313" key="1">
    <source>
        <dbReference type="EMBL" id="MBP2327831.1"/>
    </source>
</evidence>
<keyword evidence="2" id="KW-1185">Reference proteome</keyword>
<proteinExistence type="predicted"/>
<comment type="caution">
    <text evidence="1">The sequence shown here is derived from an EMBL/GenBank/DDBJ whole genome shotgun (WGS) entry which is preliminary data.</text>
</comment>
<evidence type="ECO:0000313" key="2">
    <source>
        <dbReference type="Proteomes" id="UP001519332"/>
    </source>
</evidence>
<gene>
    <name evidence="1" type="ORF">JOF56_008216</name>
</gene>
<protein>
    <recommendedName>
        <fullName evidence="3">Secreted protein</fullName>
    </recommendedName>
</protein>